<dbReference type="Gene3D" id="3.50.50.60">
    <property type="entry name" value="FAD/NAD(P)-binding domain"/>
    <property type="match status" value="1"/>
</dbReference>
<dbReference type="PANTHER" id="PTHR42923:SF3">
    <property type="entry name" value="PROTOPORPHYRINOGEN OXIDASE"/>
    <property type="match status" value="1"/>
</dbReference>
<dbReference type="GO" id="GO:0016491">
    <property type="term" value="F:oxidoreductase activity"/>
    <property type="evidence" value="ECO:0007669"/>
    <property type="project" value="TreeGrafter"/>
</dbReference>
<dbReference type="EMBL" id="PNCM01000223">
    <property type="protein sequence ID" value="TMP76883.1"/>
    <property type="molecule type" value="Genomic_DNA"/>
</dbReference>
<proteinExistence type="predicted"/>
<feature type="non-terminal residue" evidence="1">
    <location>
        <position position="132"/>
    </location>
</feature>
<dbReference type="RefSeq" id="WP_171044073.1">
    <property type="nucleotide sequence ID" value="NZ_PNCM01000223.1"/>
</dbReference>
<dbReference type="InterPro" id="IPR050464">
    <property type="entry name" value="Zeta_carotene_desat/Oxidored"/>
</dbReference>
<dbReference type="AlphaFoldDB" id="A0A5S3YN27"/>
<dbReference type="Pfam" id="PF13450">
    <property type="entry name" value="NAD_binding_8"/>
    <property type="match status" value="1"/>
</dbReference>
<protein>
    <submittedName>
        <fullName evidence="1">Amine oxidoreductase</fullName>
    </submittedName>
</protein>
<comment type="caution">
    <text evidence="1">The sequence shown here is derived from an EMBL/GenBank/DDBJ whole genome shotgun (WGS) entry which is preliminary data.</text>
</comment>
<gene>
    <name evidence="1" type="ORF">CWB73_21130</name>
</gene>
<evidence type="ECO:0000313" key="2">
    <source>
        <dbReference type="Proteomes" id="UP000307362"/>
    </source>
</evidence>
<dbReference type="PANTHER" id="PTHR42923">
    <property type="entry name" value="PROTOPORPHYRINOGEN OXIDASE"/>
    <property type="match status" value="1"/>
</dbReference>
<dbReference type="Proteomes" id="UP000307362">
    <property type="component" value="Unassembled WGS sequence"/>
</dbReference>
<dbReference type="SUPFAM" id="SSF51905">
    <property type="entry name" value="FAD/NAD(P)-binding domain"/>
    <property type="match status" value="1"/>
</dbReference>
<reference evidence="1 2" key="1">
    <citation type="submission" date="2017-12" db="EMBL/GenBank/DDBJ databases">
        <authorList>
            <person name="Paulsen S."/>
            <person name="Gram L.K."/>
        </authorList>
    </citation>
    <scope>NUCLEOTIDE SEQUENCE [LARGE SCALE GENOMIC DNA]</scope>
    <source>
        <strain evidence="1 2">S1189</strain>
    </source>
</reference>
<reference evidence="2" key="2">
    <citation type="submission" date="2019-06" db="EMBL/GenBank/DDBJ databases">
        <title>Co-occurence of chitin degradation, pigmentation and bioactivity in marine Pseudoalteromonas.</title>
        <authorList>
            <person name="Sonnenschein E.C."/>
            <person name="Bech P.K."/>
        </authorList>
    </citation>
    <scope>NUCLEOTIDE SEQUENCE [LARGE SCALE GENOMIC DNA]</scope>
    <source>
        <strain evidence="2">S1189</strain>
    </source>
</reference>
<evidence type="ECO:0000313" key="1">
    <source>
        <dbReference type="EMBL" id="TMP76883.1"/>
    </source>
</evidence>
<organism evidence="1 2">
    <name type="scientific">Pseudoalteromonas phenolica</name>
    <dbReference type="NCBI Taxonomy" id="161398"/>
    <lineage>
        <taxon>Bacteria</taxon>
        <taxon>Pseudomonadati</taxon>
        <taxon>Pseudomonadota</taxon>
        <taxon>Gammaproteobacteria</taxon>
        <taxon>Alteromonadales</taxon>
        <taxon>Pseudoalteromonadaceae</taxon>
        <taxon>Pseudoalteromonas</taxon>
    </lineage>
</organism>
<dbReference type="InterPro" id="IPR036188">
    <property type="entry name" value="FAD/NAD-bd_sf"/>
</dbReference>
<name>A0A5S3YN27_9GAMM</name>
<sequence>MTHYKIGTDISQKPIPDAVKVAVIGAGMSGLYSAWRLQCETDVDDFAIFERSNRTGGRLDSDLIHFRDNRAGAKPDSTITVKEEQGGMRFIFEGMDDLMALFLKLGLEDQIVPFPMNSGGNNRLYFRGTSFS</sequence>
<accession>A0A5S3YN27</accession>